<dbReference type="SUPFAM" id="SSF54695">
    <property type="entry name" value="POZ domain"/>
    <property type="match status" value="1"/>
</dbReference>
<feature type="region of interest" description="Disordered" evidence="1">
    <location>
        <begin position="1"/>
        <end position="34"/>
    </location>
</feature>
<evidence type="ECO:0000259" key="2">
    <source>
        <dbReference type="PROSITE" id="PS50097"/>
    </source>
</evidence>
<dbReference type="PROSITE" id="PS50097">
    <property type="entry name" value="BTB"/>
    <property type="match status" value="1"/>
</dbReference>
<proteinExistence type="predicted"/>
<protein>
    <recommendedName>
        <fullName evidence="2">BTB domain-containing protein</fullName>
    </recommendedName>
</protein>
<accession>A0A1Y6LZS3</accession>
<name>A0A1Y6LZS3_ZYMTR</name>
<dbReference type="EMBL" id="LT882688">
    <property type="protein sequence ID" value="SMY29905.1"/>
    <property type="molecule type" value="Genomic_DNA"/>
</dbReference>
<dbReference type="CDD" id="cd18186">
    <property type="entry name" value="BTB_POZ_ZBTB_KLHL-like"/>
    <property type="match status" value="1"/>
</dbReference>
<sequence length="261" mass="29419">MTSPSPSNSAPGSDPSPTVPSKRALSPTATDEPPSKRFKYVATITVLAGVKEQPFIVHEDEASAKSPFFASACSENWKEGRDRVVKVASIEPEVMEQYIQWIYKDQLCIKTTPASDWTKQVGTHLYWHNNAVYREHVELYLAAQYFLDDALKIRTIESLRAITKKSQGLHMTGNIEHVWETSSEDCGLQRLMVDTTLTWLADESVPIWLQKQCPDFVCAVAARALLARGKSTDAFDPRKVDKCYYHDHKEGEKCEPRATPE</sequence>
<dbReference type="PANTHER" id="PTHR47843">
    <property type="entry name" value="BTB DOMAIN-CONTAINING PROTEIN-RELATED"/>
    <property type="match status" value="1"/>
</dbReference>
<dbReference type="Proteomes" id="UP000215453">
    <property type="component" value="Chromosome 13"/>
</dbReference>
<dbReference type="PANTHER" id="PTHR47843:SF2">
    <property type="entry name" value="BTB DOMAIN-CONTAINING PROTEIN"/>
    <property type="match status" value="1"/>
</dbReference>
<dbReference type="AlphaFoldDB" id="A0A1Y6LZS3"/>
<dbReference type="InterPro" id="IPR011333">
    <property type="entry name" value="SKP1/BTB/POZ_sf"/>
</dbReference>
<evidence type="ECO:0000256" key="1">
    <source>
        <dbReference type="SAM" id="MobiDB-lite"/>
    </source>
</evidence>
<dbReference type="InterPro" id="IPR000210">
    <property type="entry name" value="BTB/POZ_dom"/>
</dbReference>
<evidence type="ECO:0000313" key="4">
    <source>
        <dbReference type="Proteomes" id="UP000215453"/>
    </source>
</evidence>
<feature type="domain" description="BTB" evidence="2">
    <location>
        <begin position="42"/>
        <end position="111"/>
    </location>
</feature>
<feature type="compositionally biased region" description="Polar residues" evidence="1">
    <location>
        <begin position="1"/>
        <end position="11"/>
    </location>
</feature>
<evidence type="ECO:0000313" key="3">
    <source>
        <dbReference type="EMBL" id="SMY29905.1"/>
    </source>
</evidence>
<gene>
    <name evidence="3" type="ORF">ZT1A5_G11354</name>
</gene>
<reference evidence="3 4" key="1">
    <citation type="submission" date="2016-10" db="EMBL/GenBank/DDBJ databases">
        <authorList>
            <person name="Varghese N."/>
        </authorList>
    </citation>
    <scope>NUCLEOTIDE SEQUENCE [LARGE SCALE GENOMIC DNA]</scope>
</reference>
<organism evidence="3 4">
    <name type="scientific">Zymoseptoria tritici ST99CH_1A5</name>
    <dbReference type="NCBI Taxonomy" id="1276529"/>
    <lineage>
        <taxon>Eukaryota</taxon>
        <taxon>Fungi</taxon>
        <taxon>Dikarya</taxon>
        <taxon>Ascomycota</taxon>
        <taxon>Pezizomycotina</taxon>
        <taxon>Dothideomycetes</taxon>
        <taxon>Dothideomycetidae</taxon>
        <taxon>Mycosphaerellales</taxon>
        <taxon>Mycosphaerellaceae</taxon>
        <taxon>Zymoseptoria</taxon>
    </lineage>
</organism>
<dbReference type="Gene3D" id="3.30.710.10">
    <property type="entry name" value="Potassium Channel Kv1.1, Chain A"/>
    <property type="match status" value="1"/>
</dbReference>